<dbReference type="Gene3D" id="3.40.50.1820">
    <property type="entry name" value="alpha/beta hydrolase"/>
    <property type="match status" value="1"/>
</dbReference>
<gene>
    <name evidence="4" type="ordered locus">Adeh_3220</name>
</gene>
<evidence type="ECO:0000259" key="3">
    <source>
        <dbReference type="Pfam" id="PF20434"/>
    </source>
</evidence>
<dbReference type="InterPro" id="IPR029058">
    <property type="entry name" value="AB_hydrolase_fold"/>
</dbReference>
<dbReference type="EMBL" id="CP000251">
    <property type="protein sequence ID" value="ABC82988.1"/>
    <property type="molecule type" value="Genomic_DNA"/>
</dbReference>
<proteinExistence type="predicted"/>
<dbReference type="AlphaFoldDB" id="Q2IEI2"/>
<dbReference type="PANTHER" id="PTHR48081">
    <property type="entry name" value="AB HYDROLASE SUPERFAMILY PROTEIN C4A8.06C"/>
    <property type="match status" value="1"/>
</dbReference>
<dbReference type="SUPFAM" id="SSF53474">
    <property type="entry name" value="alpha/beta-Hydrolases"/>
    <property type="match status" value="1"/>
</dbReference>
<dbReference type="Proteomes" id="UP000001935">
    <property type="component" value="Chromosome"/>
</dbReference>
<keyword evidence="1" id="KW-0378">Hydrolase</keyword>
<organism evidence="4 5">
    <name type="scientific">Anaeromyxobacter dehalogenans (strain 2CP-C)</name>
    <dbReference type="NCBI Taxonomy" id="290397"/>
    <lineage>
        <taxon>Bacteria</taxon>
        <taxon>Pseudomonadati</taxon>
        <taxon>Myxococcota</taxon>
        <taxon>Myxococcia</taxon>
        <taxon>Myxococcales</taxon>
        <taxon>Cystobacterineae</taxon>
        <taxon>Anaeromyxobacteraceae</taxon>
        <taxon>Anaeromyxobacter</taxon>
    </lineage>
</organism>
<dbReference type="InterPro" id="IPR049492">
    <property type="entry name" value="BD-FAE-like_dom"/>
</dbReference>
<evidence type="ECO:0000256" key="1">
    <source>
        <dbReference type="ARBA" id="ARBA00022801"/>
    </source>
</evidence>
<dbReference type="HOGENOM" id="CLU_061381_0_0_7"/>
<dbReference type="STRING" id="290397.Adeh_3220"/>
<reference evidence="4" key="1">
    <citation type="submission" date="2006-01" db="EMBL/GenBank/DDBJ databases">
        <title>Complete sequence of Anaeromyxobacter dehalogenans 2CP-C.</title>
        <authorList>
            <consortium name="US DOE Joint Genome Institute"/>
            <person name="Copeland A."/>
            <person name="Lucas S."/>
            <person name="Lapidus A."/>
            <person name="Barry K."/>
            <person name="Detter J.C."/>
            <person name="Glavina T."/>
            <person name="Hammon N."/>
            <person name="Israni S."/>
            <person name="Pitluck S."/>
            <person name="Brettin T."/>
            <person name="Bruce D."/>
            <person name="Han C."/>
            <person name="Tapia R."/>
            <person name="Gilna P."/>
            <person name="Kiss H."/>
            <person name="Schmutz J."/>
            <person name="Larimer F."/>
            <person name="Land M."/>
            <person name="Kyrpides N."/>
            <person name="Anderson I."/>
            <person name="Sanford R.A."/>
            <person name="Ritalahti K.M."/>
            <person name="Thomas H.S."/>
            <person name="Kirby J.R."/>
            <person name="Zhulin I.B."/>
            <person name="Loeffler F.E."/>
            <person name="Richardson P."/>
        </authorList>
    </citation>
    <scope>NUCLEOTIDE SEQUENCE</scope>
    <source>
        <strain evidence="4">2CP-C</strain>
    </source>
</reference>
<dbReference type="Pfam" id="PF20434">
    <property type="entry name" value="BD-FAE"/>
    <property type="match status" value="1"/>
</dbReference>
<dbReference type="PANTHER" id="PTHR48081:SF6">
    <property type="entry name" value="PEPTIDASE S9 PROLYL OLIGOPEPTIDASE CATALYTIC DOMAIN-CONTAINING PROTEIN"/>
    <property type="match status" value="1"/>
</dbReference>
<dbReference type="eggNOG" id="COG0657">
    <property type="taxonomic scope" value="Bacteria"/>
</dbReference>
<dbReference type="RefSeq" id="WP_011422270.1">
    <property type="nucleotide sequence ID" value="NC_007760.1"/>
</dbReference>
<evidence type="ECO:0000313" key="5">
    <source>
        <dbReference type="Proteomes" id="UP000001935"/>
    </source>
</evidence>
<protein>
    <submittedName>
        <fullName evidence="4">Uncharacterized protein</fullName>
    </submittedName>
</protein>
<sequence>MRRDTRRGAAAAIVLVASLLVLAPVRGLAREIEVGGRTGSHLTPRSSLRDLLNHPAFAGFGDLLLPWDDRAYDEHMPLTAIGSLLPYHSHVDPETVTSALNRMIDDVGGGKTVFYRFYTEAQRREQPERERTGLFFLRGRPGAPFAVICPGGGFSYVGSVHEGFPYAAEISRRGYNAFVLRYRVGHGGTVATQDLAAALTYIFENSKRLGVSASDYSLWGSSAGARMAAAIGSHGVAAYGGSKLPKPAVVVMAYTAHLDHSSDEPPTFVVVGDRDGIAPPSLMERRAMALRRSGTDVEYRMYPNLGHGFGPGVGTSAEGWIGDATRFWEGFMRKKN</sequence>
<dbReference type="InterPro" id="IPR050300">
    <property type="entry name" value="GDXG_lipolytic_enzyme"/>
</dbReference>
<dbReference type="GO" id="GO:0008236">
    <property type="term" value="F:serine-type peptidase activity"/>
    <property type="evidence" value="ECO:0007669"/>
    <property type="project" value="InterPro"/>
</dbReference>
<feature type="domain" description="BD-FAE-like" evidence="3">
    <location>
        <begin position="144"/>
        <end position="233"/>
    </location>
</feature>
<name>Q2IEI2_ANADE</name>
<evidence type="ECO:0000259" key="2">
    <source>
        <dbReference type="Pfam" id="PF00326"/>
    </source>
</evidence>
<feature type="domain" description="Peptidase S9 prolyl oligopeptidase catalytic" evidence="2">
    <location>
        <begin position="255"/>
        <end position="310"/>
    </location>
</feature>
<dbReference type="Pfam" id="PF00326">
    <property type="entry name" value="Peptidase_S9"/>
    <property type="match status" value="1"/>
</dbReference>
<accession>Q2IEI2</accession>
<dbReference type="GO" id="GO:0006508">
    <property type="term" value="P:proteolysis"/>
    <property type="evidence" value="ECO:0007669"/>
    <property type="project" value="InterPro"/>
</dbReference>
<dbReference type="KEGG" id="ade:Adeh_3220"/>
<evidence type="ECO:0000313" key="4">
    <source>
        <dbReference type="EMBL" id="ABC82988.1"/>
    </source>
</evidence>
<dbReference type="OrthoDB" id="9771666at2"/>
<dbReference type="InterPro" id="IPR001375">
    <property type="entry name" value="Peptidase_S9_cat"/>
</dbReference>